<dbReference type="OrthoDB" id="6773637at2759"/>
<protein>
    <submittedName>
        <fullName evidence="1">Uncharacterized protein</fullName>
    </submittedName>
</protein>
<sequence length="90" mass="10233">MLRPVPELADQIAHWLGPMSDVLEMNSDMRLWPVTSRSSRNSLANVRCAEARLFGRGAFYKLGTEQGVLKQLFSRRRGNFHKKPGGFMVL</sequence>
<organism evidence="1 2">
    <name type="scientific">Trichonephila clavata</name>
    <name type="common">Joro spider</name>
    <name type="synonym">Nephila clavata</name>
    <dbReference type="NCBI Taxonomy" id="2740835"/>
    <lineage>
        <taxon>Eukaryota</taxon>
        <taxon>Metazoa</taxon>
        <taxon>Ecdysozoa</taxon>
        <taxon>Arthropoda</taxon>
        <taxon>Chelicerata</taxon>
        <taxon>Arachnida</taxon>
        <taxon>Araneae</taxon>
        <taxon>Araneomorphae</taxon>
        <taxon>Entelegynae</taxon>
        <taxon>Araneoidea</taxon>
        <taxon>Nephilidae</taxon>
        <taxon>Trichonephila</taxon>
    </lineage>
</organism>
<gene>
    <name evidence="1" type="ORF">TNCT_241831</name>
</gene>
<accession>A0A8X6HMJ5</accession>
<proteinExistence type="predicted"/>
<dbReference type="EMBL" id="BMAO01008786">
    <property type="protein sequence ID" value="GFR26474.1"/>
    <property type="molecule type" value="Genomic_DNA"/>
</dbReference>
<evidence type="ECO:0000313" key="2">
    <source>
        <dbReference type="Proteomes" id="UP000887116"/>
    </source>
</evidence>
<dbReference type="Proteomes" id="UP000887116">
    <property type="component" value="Unassembled WGS sequence"/>
</dbReference>
<comment type="caution">
    <text evidence="1">The sequence shown here is derived from an EMBL/GenBank/DDBJ whole genome shotgun (WGS) entry which is preliminary data.</text>
</comment>
<dbReference type="AlphaFoldDB" id="A0A8X6HMJ5"/>
<keyword evidence="2" id="KW-1185">Reference proteome</keyword>
<name>A0A8X6HMJ5_TRICU</name>
<reference evidence="1" key="1">
    <citation type="submission" date="2020-07" db="EMBL/GenBank/DDBJ databases">
        <title>Multicomponent nature underlies the extraordinary mechanical properties of spider dragline silk.</title>
        <authorList>
            <person name="Kono N."/>
            <person name="Nakamura H."/>
            <person name="Mori M."/>
            <person name="Yoshida Y."/>
            <person name="Ohtoshi R."/>
            <person name="Malay A.D."/>
            <person name="Moran D.A.P."/>
            <person name="Tomita M."/>
            <person name="Numata K."/>
            <person name="Arakawa K."/>
        </authorList>
    </citation>
    <scope>NUCLEOTIDE SEQUENCE</scope>
</reference>
<evidence type="ECO:0000313" key="1">
    <source>
        <dbReference type="EMBL" id="GFR26474.1"/>
    </source>
</evidence>